<protein>
    <recommendedName>
        <fullName evidence="4">Flagellar FliJ protein</fullName>
    </recommendedName>
</protein>
<evidence type="ECO:0000256" key="1">
    <source>
        <dbReference type="SAM" id="Coils"/>
    </source>
</evidence>
<evidence type="ECO:0008006" key="4">
    <source>
        <dbReference type="Google" id="ProtNLM"/>
    </source>
</evidence>
<feature type="coiled-coil region" evidence="1">
    <location>
        <begin position="78"/>
        <end position="105"/>
    </location>
</feature>
<dbReference type="EMBL" id="FWXD01000018">
    <property type="protein sequence ID" value="SMC27677.1"/>
    <property type="molecule type" value="Genomic_DNA"/>
</dbReference>
<reference evidence="2 3" key="1">
    <citation type="submission" date="2017-04" db="EMBL/GenBank/DDBJ databases">
        <authorList>
            <person name="Afonso C.L."/>
            <person name="Miller P.J."/>
            <person name="Scott M.A."/>
            <person name="Spackman E."/>
            <person name="Goraichik I."/>
            <person name="Dimitrov K.M."/>
            <person name="Suarez D.L."/>
            <person name="Swayne D.E."/>
        </authorList>
    </citation>
    <scope>NUCLEOTIDE SEQUENCE [LARGE SCALE GENOMIC DNA]</scope>
    <source>
        <strain evidence="2 3">DSM 23236</strain>
    </source>
</reference>
<gene>
    <name evidence="2" type="ORF">SAMN02745857_02935</name>
</gene>
<dbReference type="STRING" id="1121001.SAMN02745857_02935"/>
<dbReference type="Gene3D" id="1.10.287.1700">
    <property type="match status" value="1"/>
</dbReference>
<name>A0A1W1XUV3_9NEIS</name>
<accession>A0A1W1XUV3</accession>
<organism evidence="2 3">
    <name type="scientific">Andreprevotia lacus DSM 23236</name>
    <dbReference type="NCBI Taxonomy" id="1121001"/>
    <lineage>
        <taxon>Bacteria</taxon>
        <taxon>Pseudomonadati</taxon>
        <taxon>Pseudomonadota</taxon>
        <taxon>Betaproteobacteria</taxon>
        <taxon>Neisseriales</taxon>
        <taxon>Chitinibacteraceae</taxon>
        <taxon>Andreprevotia</taxon>
    </lineage>
</organism>
<keyword evidence="3" id="KW-1185">Reference proteome</keyword>
<dbReference type="InterPro" id="IPR053716">
    <property type="entry name" value="Flag_assembly_chemotaxis_eff"/>
</dbReference>
<keyword evidence="1" id="KW-0175">Coiled coil</keyword>
<dbReference type="RefSeq" id="WP_139798868.1">
    <property type="nucleotide sequence ID" value="NZ_FWXD01000018.1"/>
</dbReference>
<evidence type="ECO:0000313" key="3">
    <source>
        <dbReference type="Proteomes" id="UP000192761"/>
    </source>
</evidence>
<proteinExistence type="predicted"/>
<dbReference type="Proteomes" id="UP000192761">
    <property type="component" value="Unassembled WGS sequence"/>
</dbReference>
<dbReference type="OrthoDB" id="9862124at2"/>
<dbReference type="AlphaFoldDB" id="A0A1W1XUV3"/>
<sequence length="157" mass="17778">MSSRQFQYALRALHRLSEWEVSEQRQHLAAAVDHEQECEARLNAVRAACQHAEAAVRAASGQNALLDPHHRALWLRHLGSLDRQNAAAQQRMDRATEDKEAALAELGKRHSFLKGLEVHRDQQAAAFAKELQKQEANMLDEAWLQLTSYQGGHHANF</sequence>
<evidence type="ECO:0000313" key="2">
    <source>
        <dbReference type="EMBL" id="SMC27677.1"/>
    </source>
</evidence>